<dbReference type="Pfam" id="PF00724">
    <property type="entry name" value="Oxidored_FMN"/>
    <property type="match status" value="1"/>
</dbReference>
<dbReference type="SUPFAM" id="SSF51395">
    <property type="entry name" value="FMN-linked oxidoreductases"/>
    <property type="match status" value="1"/>
</dbReference>
<dbReference type="RefSeq" id="WP_102391076.1">
    <property type="nucleotide sequence ID" value="NZ_MDAL01000022.1"/>
</dbReference>
<reference evidence="5" key="1">
    <citation type="submission" date="2016-07" db="EMBL/GenBank/DDBJ databases">
        <title>Nontailed viruses are major unrecognized killers of bacteria in the ocean.</title>
        <authorList>
            <person name="Kauffman K."/>
            <person name="Hussain F."/>
            <person name="Yang J."/>
            <person name="Arevalo P."/>
            <person name="Brown J."/>
            <person name="Cutler M."/>
            <person name="Kelly L."/>
            <person name="Polz M.F."/>
        </authorList>
    </citation>
    <scope>NUCLEOTIDE SEQUENCE [LARGE SCALE GENOMIC DNA]</scope>
    <source>
        <strain evidence="5">10N.261.45.A10</strain>
    </source>
</reference>
<evidence type="ECO:0000313" key="4">
    <source>
        <dbReference type="EMBL" id="PMN91323.1"/>
    </source>
</evidence>
<evidence type="ECO:0000256" key="1">
    <source>
        <dbReference type="ARBA" id="ARBA00022630"/>
    </source>
</evidence>
<dbReference type="PANTHER" id="PTHR43656:SF2">
    <property type="entry name" value="BINDING OXIDOREDUCTASE, PUTATIVE (AFU_ORTHOLOGUE AFUA_2G08260)-RELATED"/>
    <property type="match status" value="1"/>
</dbReference>
<protein>
    <submittedName>
        <fullName evidence="4">Oxidoreductase</fullName>
    </submittedName>
</protein>
<gene>
    <name evidence="4" type="ORF">BCT23_17585</name>
</gene>
<dbReference type="PANTHER" id="PTHR43656">
    <property type="entry name" value="BINDING OXIDOREDUCTASE, PUTATIVE (AFU_ORTHOLOGUE AFUA_2G08260)-RELATED"/>
    <property type="match status" value="1"/>
</dbReference>
<keyword evidence="2" id="KW-0560">Oxidoreductase</keyword>
<evidence type="ECO:0000313" key="5">
    <source>
        <dbReference type="Proteomes" id="UP000235387"/>
    </source>
</evidence>
<keyword evidence="1" id="KW-0285">Flavoprotein</keyword>
<dbReference type="AlphaFoldDB" id="A0A2N7L9T7"/>
<feature type="domain" description="NADH:flavin oxidoreductase/NADH oxidase N-terminal" evidence="3">
    <location>
        <begin position="22"/>
        <end position="330"/>
    </location>
</feature>
<dbReference type="GO" id="GO:0016491">
    <property type="term" value="F:oxidoreductase activity"/>
    <property type="evidence" value="ECO:0007669"/>
    <property type="project" value="UniProtKB-KW"/>
</dbReference>
<comment type="caution">
    <text evidence="4">The sequence shown here is derived from an EMBL/GenBank/DDBJ whole genome shotgun (WGS) entry which is preliminary data.</text>
</comment>
<accession>A0A2N7L9T7</accession>
<dbReference type="GO" id="GO:0010181">
    <property type="term" value="F:FMN binding"/>
    <property type="evidence" value="ECO:0007669"/>
    <property type="project" value="InterPro"/>
</dbReference>
<dbReference type="EMBL" id="MDAL01000022">
    <property type="protein sequence ID" value="PMN91323.1"/>
    <property type="molecule type" value="Genomic_DNA"/>
</dbReference>
<proteinExistence type="predicted"/>
<name>A0A2N7L9T7_9GAMM</name>
<dbReference type="InterPro" id="IPR051799">
    <property type="entry name" value="NADH_flavin_oxidoreductase"/>
</dbReference>
<dbReference type="Gene3D" id="3.20.20.70">
    <property type="entry name" value="Aldolase class I"/>
    <property type="match status" value="1"/>
</dbReference>
<dbReference type="InterPro" id="IPR001155">
    <property type="entry name" value="OxRdtase_FMN_N"/>
</dbReference>
<evidence type="ECO:0000256" key="2">
    <source>
        <dbReference type="ARBA" id="ARBA00023002"/>
    </source>
</evidence>
<organism evidence="4 5">
    <name type="scientific">Enterovibrio norvegicus</name>
    <dbReference type="NCBI Taxonomy" id="188144"/>
    <lineage>
        <taxon>Bacteria</taxon>
        <taxon>Pseudomonadati</taxon>
        <taxon>Pseudomonadota</taxon>
        <taxon>Gammaproteobacteria</taxon>
        <taxon>Vibrionales</taxon>
        <taxon>Vibrionaceae</taxon>
        <taxon>Enterovibrio</taxon>
    </lineage>
</organism>
<evidence type="ECO:0000259" key="3">
    <source>
        <dbReference type="Pfam" id="PF00724"/>
    </source>
</evidence>
<dbReference type="Proteomes" id="UP000235387">
    <property type="component" value="Unassembled WGS sequence"/>
</dbReference>
<sequence length="402" mass="42829">MPNQQDEIGLLDRPLVLPCGAVLKNRLIKSAMSDSLGNGAGNATAPQARLYEKWAEGGVALAIIGEVQFDPRFPERPGNLVLSDDADFEALRELTSRASINHAHIWPQIGHAGGLSHPPISEPRGPSPLDIGEFHCDGMLAEDVEQLPAQYAQAAAVAKSVGFTGVQIHAGHGFLLSQFLSPLFNRREDQYGGDLASRCRIVINVIAAVREAVGEAFPIGIKINTTDQLDGGLTQTDALAAIALLDNTSLDLIELSGGSYFPGAASSSDRVASGPYFVEFAEKAKQVTRIPLVVTGGFKTRAQVVDTIAKHAADAVGLARALVLNPALPKDWLADNDGNLSFPSFSSPPPGGITAWFTMRLTAIGKDEEASFNPELHTAIDEYEARDDARCAVWRARFGGSE</sequence>
<dbReference type="InterPro" id="IPR013785">
    <property type="entry name" value="Aldolase_TIM"/>
</dbReference>